<dbReference type="HOGENOM" id="CLU_105771_0_0_11"/>
<feature type="transmembrane region" description="Helical" evidence="1">
    <location>
        <begin position="48"/>
        <end position="69"/>
    </location>
</feature>
<feature type="transmembrane region" description="Helical" evidence="1">
    <location>
        <begin position="21"/>
        <end position="42"/>
    </location>
</feature>
<dbReference type="STRING" id="446469.Sked_16820"/>
<keyword evidence="1" id="KW-0812">Transmembrane</keyword>
<organism evidence="2 3">
    <name type="scientific">Sanguibacter keddieii (strain ATCC 51767 / DSM 10542 / NCFB 3025 / ST-74)</name>
    <dbReference type="NCBI Taxonomy" id="446469"/>
    <lineage>
        <taxon>Bacteria</taxon>
        <taxon>Bacillati</taxon>
        <taxon>Actinomycetota</taxon>
        <taxon>Actinomycetes</taxon>
        <taxon>Micrococcales</taxon>
        <taxon>Sanguibacteraceae</taxon>
        <taxon>Sanguibacter</taxon>
    </lineage>
</organism>
<evidence type="ECO:0000313" key="2">
    <source>
        <dbReference type="EMBL" id="ACZ21610.1"/>
    </source>
</evidence>
<evidence type="ECO:0000313" key="3">
    <source>
        <dbReference type="Proteomes" id="UP000000322"/>
    </source>
</evidence>
<name>D1BGN3_SANKS</name>
<keyword evidence="1" id="KW-0472">Membrane</keyword>
<dbReference type="KEGG" id="ske:Sked_16820"/>
<sequence>MLRTGATGPGTGRQHGRGARVARGGAAAVLSTGVALASHLLAGAPVPGALGIVVPLVLAAAACIVLAGVRLSSLRLSLSVVSSQLLFHTFFVLGTVPAGTTVMPVGGGRHDHLGHDADVVVSTGASAAAHLGHLGHTGGWMWLAHGAAATVTVLALRRGELVLARLLQVASAVLVRVVPRVVAVVVERCPLPVVEGLLSARPALSALTSPVARRGPPVVLAV</sequence>
<dbReference type="Proteomes" id="UP000000322">
    <property type="component" value="Chromosome"/>
</dbReference>
<reference evidence="2 3" key="1">
    <citation type="journal article" date="2009" name="Stand. Genomic Sci.">
        <title>Complete genome sequence of Sanguibacter keddieii type strain (ST-74).</title>
        <authorList>
            <person name="Ivanova N."/>
            <person name="Sikorski J."/>
            <person name="Sims D."/>
            <person name="Brettin T."/>
            <person name="Detter J.C."/>
            <person name="Han C."/>
            <person name="Lapidus A."/>
            <person name="Copeland A."/>
            <person name="Glavina Del Rio T."/>
            <person name="Nolan M."/>
            <person name="Chen F."/>
            <person name="Lucas S."/>
            <person name="Tice H."/>
            <person name="Cheng J.F."/>
            <person name="Bruce D."/>
            <person name="Goodwin L."/>
            <person name="Pitluck S."/>
            <person name="Pati A."/>
            <person name="Mavromatis K."/>
            <person name="Chen A."/>
            <person name="Palaniappan K."/>
            <person name="D'haeseleer P."/>
            <person name="Chain P."/>
            <person name="Bristow J."/>
            <person name="Eisen J.A."/>
            <person name="Markowitz V."/>
            <person name="Hugenholtz P."/>
            <person name="Goker M."/>
            <person name="Pukall R."/>
            <person name="Klenk H.P."/>
            <person name="Kyrpides N.C."/>
        </authorList>
    </citation>
    <scope>NUCLEOTIDE SEQUENCE [LARGE SCALE GENOMIC DNA]</scope>
    <source>
        <strain evidence="3">ATCC 51767 / DSM 10542 / NCFB 3025 / ST-74</strain>
    </source>
</reference>
<keyword evidence="1" id="KW-1133">Transmembrane helix</keyword>
<feature type="transmembrane region" description="Helical" evidence="1">
    <location>
        <begin position="139"/>
        <end position="156"/>
    </location>
</feature>
<gene>
    <name evidence="2" type="ordered locus">Sked_16820</name>
</gene>
<protein>
    <submittedName>
        <fullName evidence="2">Uncharacterized protein</fullName>
    </submittedName>
</protein>
<dbReference type="eggNOG" id="ENOG5033143">
    <property type="taxonomic scope" value="Bacteria"/>
</dbReference>
<dbReference type="AlphaFoldDB" id="D1BGN3"/>
<accession>D1BGN3</accession>
<dbReference type="EMBL" id="CP001819">
    <property type="protein sequence ID" value="ACZ21610.1"/>
    <property type="molecule type" value="Genomic_DNA"/>
</dbReference>
<feature type="transmembrane region" description="Helical" evidence="1">
    <location>
        <begin position="76"/>
        <end position="96"/>
    </location>
</feature>
<proteinExistence type="predicted"/>
<keyword evidence="3" id="KW-1185">Reference proteome</keyword>
<evidence type="ECO:0000256" key="1">
    <source>
        <dbReference type="SAM" id="Phobius"/>
    </source>
</evidence>